<evidence type="ECO:0000256" key="1">
    <source>
        <dbReference type="PROSITE-ProRule" id="PRU00169"/>
    </source>
</evidence>
<feature type="domain" description="Response regulatory" evidence="2">
    <location>
        <begin position="4"/>
        <end position="115"/>
    </location>
</feature>
<dbReference type="AlphaFoldDB" id="A0A385SSP3"/>
<keyword evidence="4" id="KW-0238">DNA-binding</keyword>
<dbReference type="PROSITE" id="PS50110">
    <property type="entry name" value="RESPONSE_REGULATORY"/>
    <property type="match status" value="1"/>
</dbReference>
<accession>A0A385SSP3</accession>
<dbReference type="Gene3D" id="3.40.50.2300">
    <property type="match status" value="1"/>
</dbReference>
<dbReference type="SMART" id="SM00850">
    <property type="entry name" value="LytTR"/>
    <property type="match status" value="1"/>
</dbReference>
<dbReference type="PANTHER" id="PTHR37299:SF1">
    <property type="entry name" value="STAGE 0 SPORULATION PROTEIN A HOMOLOG"/>
    <property type="match status" value="1"/>
</dbReference>
<evidence type="ECO:0000259" key="2">
    <source>
        <dbReference type="PROSITE" id="PS50110"/>
    </source>
</evidence>
<dbReference type="SUPFAM" id="SSF52172">
    <property type="entry name" value="CheY-like"/>
    <property type="match status" value="1"/>
</dbReference>
<dbReference type="PANTHER" id="PTHR37299">
    <property type="entry name" value="TRANSCRIPTIONAL REGULATOR-RELATED"/>
    <property type="match status" value="1"/>
</dbReference>
<dbReference type="OrthoDB" id="1646880at2"/>
<protein>
    <submittedName>
        <fullName evidence="4">DNA-binding response regulator</fullName>
    </submittedName>
</protein>
<dbReference type="InterPro" id="IPR001789">
    <property type="entry name" value="Sig_transdc_resp-reg_receiver"/>
</dbReference>
<feature type="modified residue" description="4-aspartylphosphate" evidence="1">
    <location>
        <position position="55"/>
    </location>
</feature>
<keyword evidence="5" id="KW-1185">Reference proteome</keyword>
<dbReference type="Pfam" id="PF04397">
    <property type="entry name" value="LytTR"/>
    <property type="match status" value="1"/>
</dbReference>
<evidence type="ECO:0000313" key="4">
    <source>
        <dbReference type="EMBL" id="AYB33912.1"/>
    </source>
</evidence>
<dbReference type="GO" id="GO:0000156">
    <property type="term" value="F:phosphorelay response regulator activity"/>
    <property type="evidence" value="ECO:0007669"/>
    <property type="project" value="InterPro"/>
</dbReference>
<dbReference type="SMART" id="SM00448">
    <property type="entry name" value="REC"/>
    <property type="match status" value="1"/>
</dbReference>
<proteinExistence type="predicted"/>
<gene>
    <name evidence="4" type="ORF">D4L85_26520</name>
</gene>
<dbReference type="InterPro" id="IPR007492">
    <property type="entry name" value="LytTR_DNA-bd_dom"/>
</dbReference>
<dbReference type="Pfam" id="PF00072">
    <property type="entry name" value="Response_reg"/>
    <property type="match status" value="1"/>
</dbReference>
<organism evidence="4 5">
    <name type="scientific">Chryseolinea soli</name>
    <dbReference type="NCBI Taxonomy" id="2321403"/>
    <lineage>
        <taxon>Bacteria</taxon>
        <taxon>Pseudomonadati</taxon>
        <taxon>Bacteroidota</taxon>
        <taxon>Cytophagia</taxon>
        <taxon>Cytophagales</taxon>
        <taxon>Fulvivirgaceae</taxon>
        <taxon>Chryseolinea</taxon>
    </lineage>
</organism>
<dbReference type="Proteomes" id="UP000266183">
    <property type="component" value="Chromosome"/>
</dbReference>
<dbReference type="InterPro" id="IPR046947">
    <property type="entry name" value="LytR-like"/>
</dbReference>
<name>A0A385SSP3_9BACT</name>
<dbReference type="EMBL" id="CP032382">
    <property type="protein sequence ID" value="AYB33912.1"/>
    <property type="molecule type" value="Genomic_DNA"/>
</dbReference>
<evidence type="ECO:0000259" key="3">
    <source>
        <dbReference type="PROSITE" id="PS50930"/>
    </source>
</evidence>
<sequence length="236" mass="27174">MSAKCIIVDDEPLAIEIIESYVAKVEQLELAGTFRNAIAAFTFLQQNTVDLIFLDIQMPKLSGIEFLRTLKDPPRVIFTTAYRDYAIEGFELEVVDYLLKPIPFDRFLKAVAKFMHQPTALPLIPKTDALTDDHVYFKVDKKMIKTRMADVLYIESIKDYVKVKTADKEIITQQKIGYLEESLPRHQFLRIHRSFIINIDKIDAYSAVGVEIGKHTIPIGRNYKNDVMKVLTKNVF</sequence>
<dbReference type="FunFam" id="3.40.50.2300:FF:000051">
    <property type="entry name" value="Two-component response regulator yehT"/>
    <property type="match status" value="1"/>
</dbReference>
<evidence type="ECO:0000313" key="5">
    <source>
        <dbReference type="Proteomes" id="UP000266183"/>
    </source>
</evidence>
<dbReference type="InterPro" id="IPR011006">
    <property type="entry name" value="CheY-like_superfamily"/>
</dbReference>
<dbReference type="KEGG" id="chk:D4L85_26520"/>
<feature type="domain" description="HTH LytTR-type" evidence="3">
    <location>
        <begin position="135"/>
        <end position="202"/>
    </location>
</feature>
<reference evidence="5" key="1">
    <citation type="submission" date="2018-09" db="EMBL/GenBank/DDBJ databases">
        <title>Chryseolinea sp. KIS68-18 isolated from soil.</title>
        <authorList>
            <person name="Weon H.-Y."/>
            <person name="Kwon S.-W."/>
            <person name="Lee S.A."/>
        </authorList>
    </citation>
    <scope>NUCLEOTIDE SEQUENCE [LARGE SCALE GENOMIC DNA]</scope>
    <source>
        <strain evidence="5">KIS68-18</strain>
    </source>
</reference>
<dbReference type="Gene3D" id="2.40.50.1020">
    <property type="entry name" value="LytTr DNA-binding domain"/>
    <property type="match status" value="1"/>
</dbReference>
<dbReference type="GO" id="GO:0003677">
    <property type="term" value="F:DNA binding"/>
    <property type="evidence" value="ECO:0007669"/>
    <property type="project" value="UniProtKB-KW"/>
</dbReference>
<dbReference type="RefSeq" id="WP_119757139.1">
    <property type="nucleotide sequence ID" value="NZ_CP032382.1"/>
</dbReference>
<dbReference type="PROSITE" id="PS50930">
    <property type="entry name" value="HTH_LYTTR"/>
    <property type="match status" value="1"/>
</dbReference>
<keyword evidence="1" id="KW-0597">Phosphoprotein</keyword>